<name>A0A2X1PSS4_HAEIF</name>
<organism evidence="1 2">
    <name type="scientific">Haemophilus influenzae</name>
    <dbReference type="NCBI Taxonomy" id="727"/>
    <lineage>
        <taxon>Bacteria</taxon>
        <taxon>Pseudomonadati</taxon>
        <taxon>Pseudomonadota</taxon>
        <taxon>Gammaproteobacteria</taxon>
        <taxon>Pasteurellales</taxon>
        <taxon>Pasteurellaceae</taxon>
        <taxon>Haemophilus</taxon>
    </lineage>
</organism>
<dbReference type="EC" id="3.4.21.-" evidence="1"/>
<protein>
    <submittedName>
        <fullName evidence="1">Protease La</fullName>
        <ecNumber evidence="1">3.4.21.-</ecNumber>
    </submittedName>
</protein>
<accession>A0A2X1PSS4</accession>
<dbReference type="GO" id="GO:0006508">
    <property type="term" value="P:proteolysis"/>
    <property type="evidence" value="ECO:0007669"/>
    <property type="project" value="UniProtKB-KW"/>
</dbReference>
<dbReference type="AlphaFoldDB" id="A0A2X1PSS4"/>
<reference evidence="1 2" key="1">
    <citation type="submission" date="2018-06" db="EMBL/GenBank/DDBJ databases">
        <authorList>
            <consortium name="Pathogen Informatics"/>
            <person name="Doyle S."/>
        </authorList>
    </citation>
    <scope>NUCLEOTIDE SEQUENCE [LARGE SCALE GENOMIC DNA]</scope>
    <source>
        <strain evidence="1 2">NCTC11872</strain>
    </source>
</reference>
<proteinExistence type="predicted"/>
<dbReference type="Proteomes" id="UP000249936">
    <property type="component" value="Unassembled WGS sequence"/>
</dbReference>
<keyword evidence="1" id="KW-0378">Hydrolase</keyword>
<keyword evidence="1" id="KW-0645">Protease</keyword>
<evidence type="ECO:0000313" key="2">
    <source>
        <dbReference type="Proteomes" id="UP000249936"/>
    </source>
</evidence>
<dbReference type="GO" id="GO:0008233">
    <property type="term" value="F:peptidase activity"/>
    <property type="evidence" value="ECO:0007669"/>
    <property type="project" value="UniProtKB-KW"/>
</dbReference>
<sequence length="74" mass="8563">MFRRTLRVFSCIVQFGDGEVIDVERKNELAGNIHGQRNDDCAGLSFQYLRFALANCHFSASLVFEQSYGEIEWR</sequence>
<gene>
    <name evidence="1" type="primary">lonB_3</name>
    <name evidence="1" type="ORF">NCTC11872_03055</name>
</gene>
<evidence type="ECO:0000313" key="1">
    <source>
        <dbReference type="EMBL" id="SPX43390.1"/>
    </source>
</evidence>
<dbReference type="EMBL" id="UASK01000018">
    <property type="protein sequence ID" value="SPX43390.1"/>
    <property type="molecule type" value="Genomic_DNA"/>
</dbReference>